<evidence type="ECO:0000259" key="4">
    <source>
        <dbReference type="PROSITE" id="PS50893"/>
    </source>
</evidence>
<dbReference type="GO" id="GO:0005524">
    <property type="term" value="F:ATP binding"/>
    <property type="evidence" value="ECO:0007669"/>
    <property type="project" value="UniProtKB-KW"/>
</dbReference>
<dbReference type="CDD" id="cd03293">
    <property type="entry name" value="ABC_NrtD_SsuB_transporters"/>
    <property type="match status" value="1"/>
</dbReference>
<dbReference type="SUPFAM" id="SSF52540">
    <property type="entry name" value="P-loop containing nucleoside triphosphate hydrolases"/>
    <property type="match status" value="1"/>
</dbReference>
<keyword evidence="6" id="KW-1185">Reference proteome</keyword>
<proteinExistence type="predicted"/>
<dbReference type="AlphaFoldDB" id="A0A3N1CWV7"/>
<evidence type="ECO:0000313" key="5">
    <source>
        <dbReference type="EMBL" id="ROO85773.1"/>
    </source>
</evidence>
<sequence>MTGTSPKISFRGVHHVFDVAGNPFTALDEVDLDIADGEFVTVVGPSGCGKSTLMNVAAGLLEPSGGEVLVDGGRVRGPSPQRGVIFQQYALFPWMSVRENVEFGLKIARMGKAERRARAERFIELVGLTDFADALPKTLSGGMKQRCAIARAYAVDPAVLLMDEPFGALDALTRVRLQDSLLDAWTRERRTVLFITHDVDEAVYLANRVIVMAARPGRVHRIIDVDLPYPRTEEIRLSPEFAEIRNQVWHSVHHQPSAPEAAPR</sequence>
<dbReference type="Gene3D" id="3.40.50.300">
    <property type="entry name" value="P-loop containing nucleotide triphosphate hydrolases"/>
    <property type="match status" value="1"/>
</dbReference>
<dbReference type="InterPro" id="IPR027417">
    <property type="entry name" value="P-loop_NTPase"/>
</dbReference>
<dbReference type="GO" id="GO:0016887">
    <property type="term" value="F:ATP hydrolysis activity"/>
    <property type="evidence" value="ECO:0007669"/>
    <property type="project" value="InterPro"/>
</dbReference>
<dbReference type="SMART" id="SM00382">
    <property type="entry name" value="AAA"/>
    <property type="match status" value="1"/>
</dbReference>
<dbReference type="PROSITE" id="PS50893">
    <property type="entry name" value="ABC_TRANSPORTER_2"/>
    <property type="match status" value="1"/>
</dbReference>
<keyword evidence="1" id="KW-0813">Transport</keyword>
<dbReference type="RefSeq" id="WP_123665238.1">
    <property type="nucleotide sequence ID" value="NZ_RJKE01000001.1"/>
</dbReference>
<gene>
    <name evidence="5" type="ORF">EDD29_3322</name>
</gene>
<dbReference type="PANTHER" id="PTHR42788:SF13">
    <property type="entry name" value="ALIPHATIC SULFONATES IMPORT ATP-BINDING PROTEIN SSUB"/>
    <property type="match status" value="1"/>
</dbReference>
<evidence type="ECO:0000256" key="3">
    <source>
        <dbReference type="ARBA" id="ARBA00022840"/>
    </source>
</evidence>
<protein>
    <submittedName>
        <fullName evidence="5">NitT/TauT family transport system ATP-binding protein</fullName>
    </submittedName>
</protein>
<keyword evidence="2" id="KW-0547">Nucleotide-binding</keyword>
<name>A0A3N1CWV7_9ACTN</name>
<accession>A0A3N1CWV7</accession>
<dbReference type="EMBL" id="RJKE01000001">
    <property type="protein sequence ID" value="ROO85773.1"/>
    <property type="molecule type" value="Genomic_DNA"/>
</dbReference>
<organism evidence="5 6">
    <name type="scientific">Actinocorallia herbida</name>
    <dbReference type="NCBI Taxonomy" id="58109"/>
    <lineage>
        <taxon>Bacteria</taxon>
        <taxon>Bacillati</taxon>
        <taxon>Actinomycetota</taxon>
        <taxon>Actinomycetes</taxon>
        <taxon>Streptosporangiales</taxon>
        <taxon>Thermomonosporaceae</taxon>
        <taxon>Actinocorallia</taxon>
    </lineage>
</organism>
<evidence type="ECO:0000313" key="6">
    <source>
        <dbReference type="Proteomes" id="UP000272400"/>
    </source>
</evidence>
<reference evidence="5 6" key="1">
    <citation type="submission" date="2018-11" db="EMBL/GenBank/DDBJ databases">
        <title>Sequencing the genomes of 1000 actinobacteria strains.</title>
        <authorList>
            <person name="Klenk H.-P."/>
        </authorList>
    </citation>
    <scope>NUCLEOTIDE SEQUENCE [LARGE SCALE GENOMIC DNA]</scope>
    <source>
        <strain evidence="5 6">DSM 44254</strain>
    </source>
</reference>
<comment type="caution">
    <text evidence="5">The sequence shown here is derived from an EMBL/GenBank/DDBJ whole genome shotgun (WGS) entry which is preliminary data.</text>
</comment>
<dbReference type="InterPro" id="IPR050166">
    <property type="entry name" value="ABC_transporter_ATP-bind"/>
</dbReference>
<dbReference type="PANTHER" id="PTHR42788">
    <property type="entry name" value="TAURINE IMPORT ATP-BINDING PROTEIN-RELATED"/>
    <property type="match status" value="1"/>
</dbReference>
<dbReference type="InterPro" id="IPR003439">
    <property type="entry name" value="ABC_transporter-like_ATP-bd"/>
</dbReference>
<keyword evidence="3 5" id="KW-0067">ATP-binding</keyword>
<evidence type="ECO:0000256" key="1">
    <source>
        <dbReference type="ARBA" id="ARBA00022448"/>
    </source>
</evidence>
<dbReference type="Proteomes" id="UP000272400">
    <property type="component" value="Unassembled WGS sequence"/>
</dbReference>
<dbReference type="InterPro" id="IPR003593">
    <property type="entry name" value="AAA+_ATPase"/>
</dbReference>
<dbReference type="Pfam" id="PF00005">
    <property type="entry name" value="ABC_tran"/>
    <property type="match status" value="1"/>
</dbReference>
<evidence type="ECO:0000256" key="2">
    <source>
        <dbReference type="ARBA" id="ARBA00022741"/>
    </source>
</evidence>
<dbReference type="OrthoDB" id="3514167at2"/>
<feature type="domain" description="ABC transporter" evidence="4">
    <location>
        <begin position="8"/>
        <end position="235"/>
    </location>
</feature>